<sequence>MPNAYKELGEDKLYEMIDRFYGYVKEDPRINHLFPGDWEETAYKQKLFQTQFLGGPNVYIEKYGHPMMKMRHMPFRITPAARDAWLENMERAMNDVEIDEELKKYMMARYEMTANHMVNSDD</sequence>
<keyword evidence="1" id="KW-0813">Transport</keyword>
<comment type="caution">
    <text evidence="6">The sequence shown here is derived from an EMBL/GenBank/DDBJ whole genome shotgun (WGS) entry which is preliminary data.</text>
</comment>
<dbReference type="EMBL" id="JBHUOQ010000001">
    <property type="protein sequence ID" value="MFD2830077.1"/>
    <property type="molecule type" value="Genomic_DNA"/>
</dbReference>
<evidence type="ECO:0000313" key="7">
    <source>
        <dbReference type="Proteomes" id="UP001597519"/>
    </source>
</evidence>
<dbReference type="InterPro" id="IPR044203">
    <property type="entry name" value="GlbO/GLB3-like"/>
</dbReference>
<evidence type="ECO:0000256" key="4">
    <source>
        <dbReference type="ARBA" id="ARBA00023004"/>
    </source>
</evidence>
<dbReference type="SUPFAM" id="SSF46458">
    <property type="entry name" value="Globin-like"/>
    <property type="match status" value="1"/>
</dbReference>
<dbReference type="PANTHER" id="PTHR47366:SF1">
    <property type="entry name" value="TWO-ON-TWO HEMOGLOBIN-3"/>
    <property type="match status" value="1"/>
</dbReference>
<comment type="similarity">
    <text evidence="5">Belongs to the truncated hemoglobin family. Group II subfamily.</text>
</comment>
<protein>
    <submittedName>
        <fullName evidence="6">Globin</fullName>
    </submittedName>
</protein>
<organism evidence="6 7">
    <name type="scientific">Corticicoccus populi</name>
    <dbReference type="NCBI Taxonomy" id="1812821"/>
    <lineage>
        <taxon>Bacteria</taxon>
        <taxon>Bacillati</taxon>
        <taxon>Bacillota</taxon>
        <taxon>Bacilli</taxon>
        <taxon>Bacillales</taxon>
        <taxon>Staphylococcaceae</taxon>
        <taxon>Corticicoccus</taxon>
    </lineage>
</organism>
<evidence type="ECO:0000256" key="1">
    <source>
        <dbReference type="ARBA" id="ARBA00022448"/>
    </source>
</evidence>
<keyword evidence="7" id="KW-1185">Reference proteome</keyword>
<dbReference type="Proteomes" id="UP001597519">
    <property type="component" value="Unassembled WGS sequence"/>
</dbReference>
<dbReference type="Gene3D" id="1.10.490.10">
    <property type="entry name" value="Globins"/>
    <property type="match status" value="1"/>
</dbReference>
<dbReference type="RefSeq" id="WP_377772662.1">
    <property type="nucleotide sequence ID" value="NZ_JBHUOQ010000001.1"/>
</dbReference>
<keyword evidence="2" id="KW-0349">Heme</keyword>
<gene>
    <name evidence="6" type="ORF">ACFSX4_06300</name>
</gene>
<evidence type="ECO:0000256" key="3">
    <source>
        <dbReference type="ARBA" id="ARBA00022723"/>
    </source>
</evidence>
<keyword evidence="3" id="KW-0479">Metal-binding</keyword>
<evidence type="ECO:0000313" key="6">
    <source>
        <dbReference type="EMBL" id="MFD2830077.1"/>
    </source>
</evidence>
<name>A0ABW5WUX2_9STAP</name>
<reference evidence="7" key="1">
    <citation type="journal article" date="2019" name="Int. J. Syst. Evol. Microbiol.">
        <title>The Global Catalogue of Microorganisms (GCM) 10K type strain sequencing project: providing services to taxonomists for standard genome sequencing and annotation.</title>
        <authorList>
            <consortium name="The Broad Institute Genomics Platform"/>
            <consortium name="The Broad Institute Genome Sequencing Center for Infectious Disease"/>
            <person name="Wu L."/>
            <person name="Ma J."/>
        </authorList>
    </citation>
    <scope>NUCLEOTIDE SEQUENCE [LARGE SCALE GENOMIC DNA]</scope>
    <source>
        <strain evidence="7">KCTC 33575</strain>
    </source>
</reference>
<dbReference type="InterPro" id="IPR009050">
    <property type="entry name" value="Globin-like_sf"/>
</dbReference>
<dbReference type="InterPro" id="IPR012292">
    <property type="entry name" value="Globin/Proto"/>
</dbReference>
<dbReference type="InterPro" id="IPR001486">
    <property type="entry name" value="Hemoglobin_trunc"/>
</dbReference>
<keyword evidence="4" id="KW-0408">Iron</keyword>
<evidence type="ECO:0000256" key="5">
    <source>
        <dbReference type="ARBA" id="ARBA00034496"/>
    </source>
</evidence>
<evidence type="ECO:0000256" key="2">
    <source>
        <dbReference type="ARBA" id="ARBA00022617"/>
    </source>
</evidence>
<proteinExistence type="inferred from homology"/>
<dbReference type="PANTHER" id="PTHR47366">
    <property type="entry name" value="TWO-ON-TWO HEMOGLOBIN-3"/>
    <property type="match status" value="1"/>
</dbReference>
<dbReference type="Pfam" id="PF01152">
    <property type="entry name" value="Bac_globin"/>
    <property type="match status" value="1"/>
</dbReference>
<accession>A0ABW5WUX2</accession>